<sequence length="111" mass="12350">MRTDEQAAELRAVVNSRDVPAVMATWARTVLWTAEGRLRKDARELPGVSLPAADRWRIGTSGSGWPVWRSASRVAAGSRSGRRYGLILVLTHMTPPVKRGLSHWSSREMAR</sequence>
<comment type="caution">
    <text evidence="1">The sequence shown here is derived from an EMBL/GenBank/DDBJ whole genome shotgun (WGS) entry which is preliminary data.</text>
</comment>
<gene>
    <name evidence="1" type="ORF">GCM10010170_041860</name>
</gene>
<reference evidence="2" key="1">
    <citation type="journal article" date="2019" name="Int. J. Syst. Evol. Microbiol.">
        <title>The Global Catalogue of Microorganisms (GCM) 10K type strain sequencing project: providing services to taxonomists for standard genome sequencing and annotation.</title>
        <authorList>
            <consortium name="The Broad Institute Genomics Platform"/>
            <consortium name="The Broad Institute Genome Sequencing Center for Infectious Disease"/>
            <person name="Wu L."/>
            <person name="Ma J."/>
        </authorList>
    </citation>
    <scope>NUCLEOTIDE SEQUENCE [LARGE SCALE GENOMIC DNA]</scope>
    <source>
        <strain evidence="2">JCM 3272</strain>
    </source>
</reference>
<organism evidence="1 2">
    <name type="scientific">Dactylosporangium salmoneum</name>
    <dbReference type="NCBI Taxonomy" id="53361"/>
    <lineage>
        <taxon>Bacteria</taxon>
        <taxon>Bacillati</taxon>
        <taxon>Actinomycetota</taxon>
        <taxon>Actinomycetes</taxon>
        <taxon>Micromonosporales</taxon>
        <taxon>Micromonosporaceae</taxon>
        <taxon>Dactylosporangium</taxon>
    </lineage>
</organism>
<dbReference type="Proteomes" id="UP001501444">
    <property type="component" value="Unassembled WGS sequence"/>
</dbReference>
<evidence type="ECO:0000313" key="2">
    <source>
        <dbReference type="Proteomes" id="UP001501444"/>
    </source>
</evidence>
<accession>A0ABP5TJF3</accession>
<dbReference type="EMBL" id="BAAARV010000031">
    <property type="protein sequence ID" value="GAA2351618.1"/>
    <property type="molecule type" value="Genomic_DNA"/>
</dbReference>
<evidence type="ECO:0000313" key="1">
    <source>
        <dbReference type="EMBL" id="GAA2351618.1"/>
    </source>
</evidence>
<protein>
    <recommendedName>
        <fullName evidence="3">SnoaL-like domain-containing protein</fullName>
    </recommendedName>
</protein>
<evidence type="ECO:0008006" key="3">
    <source>
        <dbReference type="Google" id="ProtNLM"/>
    </source>
</evidence>
<name>A0ABP5TJF3_9ACTN</name>
<keyword evidence="2" id="KW-1185">Reference proteome</keyword>
<proteinExistence type="predicted"/>